<dbReference type="EMBL" id="JAVDWO010000007">
    <property type="protein sequence ID" value="MDR7193282.1"/>
    <property type="molecule type" value="Genomic_DNA"/>
</dbReference>
<name>A0ABU1XWZ2_9GAMM</name>
<reference evidence="1 2" key="1">
    <citation type="submission" date="2023-07" db="EMBL/GenBank/DDBJ databases">
        <title>Sorghum-associated microbial communities from plants grown in Nebraska, USA.</title>
        <authorList>
            <person name="Schachtman D."/>
        </authorList>
    </citation>
    <scope>NUCLEOTIDE SEQUENCE [LARGE SCALE GENOMIC DNA]</scope>
    <source>
        <strain evidence="1 2">4099</strain>
    </source>
</reference>
<dbReference type="NCBIfam" id="NF033522">
    <property type="entry name" value="lasso_benenodin"/>
    <property type="match status" value="1"/>
</dbReference>
<sequence>MNTNENTREGTAEDVIVLGIASVETKGIDLGFEPVGRTPMAGISEE</sequence>
<dbReference type="InterPro" id="IPR049805">
    <property type="entry name" value="Lasso_benenodin"/>
</dbReference>
<dbReference type="RefSeq" id="WP_310235264.1">
    <property type="nucleotide sequence ID" value="NZ_JAVDWO010000007.1"/>
</dbReference>
<proteinExistence type="predicted"/>
<keyword evidence="2" id="KW-1185">Reference proteome</keyword>
<protein>
    <recommendedName>
        <fullName evidence="3">Benenodin family lasso peptide</fullName>
    </recommendedName>
</protein>
<evidence type="ECO:0000313" key="2">
    <source>
        <dbReference type="Proteomes" id="UP001256588"/>
    </source>
</evidence>
<comment type="caution">
    <text evidence="1">The sequence shown here is derived from an EMBL/GenBank/DDBJ whole genome shotgun (WGS) entry which is preliminary data.</text>
</comment>
<gene>
    <name evidence="1" type="ORF">J2W68_002016</name>
</gene>
<evidence type="ECO:0008006" key="3">
    <source>
        <dbReference type="Google" id="ProtNLM"/>
    </source>
</evidence>
<dbReference type="Proteomes" id="UP001256588">
    <property type="component" value="Unassembled WGS sequence"/>
</dbReference>
<accession>A0ABU1XWZ2</accession>
<evidence type="ECO:0000313" key="1">
    <source>
        <dbReference type="EMBL" id="MDR7193282.1"/>
    </source>
</evidence>
<dbReference type="Pfam" id="PF24178">
    <property type="entry name" value="Subterisin"/>
    <property type="match status" value="1"/>
</dbReference>
<organism evidence="1 2">
    <name type="scientific">Luteimonas terrae</name>
    <dbReference type="NCBI Taxonomy" id="1530191"/>
    <lineage>
        <taxon>Bacteria</taxon>
        <taxon>Pseudomonadati</taxon>
        <taxon>Pseudomonadota</taxon>
        <taxon>Gammaproteobacteria</taxon>
        <taxon>Lysobacterales</taxon>
        <taxon>Lysobacteraceae</taxon>
        <taxon>Luteimonas</taxon>
    </lineage>
</organism>